<dbReference type="AlphaFoldDB" id="A0A9W6GYU2"/>
<proteinExistence type="predicted"/>
<dbReference type="RefSeq" id="WP_281806318.1">
    <property type="nucleotide sequence ID" value="NZ_BSEC01000003.1"/>
</dbReference>
<feature type="region of interest" description="Disordered" evidence="4">
    <location>
        <begin position="105"/>
        <end position="131"/>
    </location>
</feature>
<dbReference type="PROSITE" id="PS51118">
    <property type="entry name" value="HTH_HXLR"/>
    <property type="match status" value="1"/>
</dbReference>
<name>A0A9W6GYU2_9HYPH</name>
<protein>
    <recommendedName>
        <fullName evidence="5">HTH hxlR-type domain-containing protein</fullName>
    </recommendedName>
</protein>
<dbReference type="InterPro" id="IPR036390">
    <property type="entry name" value="WH_DNA-bd_sf"/>
</dbReference>
<dbReference type="InterPro" id="IPR036388">
    <property type="entry name" value="WH-like_DNA-bd_sf"/>
</dbReference>
<keyword evidence="1" id="KW-0805">Transcription regulation</keyword>
<dbReference type="GO" id="GO:0003677">
    <property type="term" value="F:DNA binding"/>
    <property type="evidence" value="ECO:0007669"/>
    <property type="project" value="UniProtKB-KW"/>
</dbReference>
<evidence type="ECO:0000256" key="2">
    <source>
        <dbReference type="ARBA" id="ARBA00023125"/>
    </source>
</evidence>
<sequence length="131" mass="15304">MRKQRHEAYTCCPLEAALDVMGSKWKATILFRLLEGTKRFNELRRIMPNVTQRMLTLQLRELEADGMIMRKVFAEVPPKVEYSLSDLGRTLEPLLRELYDWGQTHIHRKQPEDDPEPASSPPEKEARLASR</sequence>
<dbReference type="EMBL" id="BSEC01000003">
    <property type="protein sequence ID" value="GLI95492.1"/>
    <property type="molecule type" value="Genomic_DNA"/>
</dbReference>
<feature type="compositionally biased region" description="Basic and acidic residues" evidence="4">
    <location>
        <begin position="122"/>
        <end position="131"/>
    </location>
</feature>
<dbReference type="InterPro" id="IPR002577">
    <property type="entry name" value="HTH_HxlR"/>
</dbReference>
<dbReference type="Pfam" id="PF01638">
    <property type="entry name" value="HxlR"/>
    <property type="match status" value="1"/>
</dbReference>
<keyword evidence="7" id="KW-1185">Reference proteome</keyword>
<dbReference type="SUPFAM" id="SSF46785">
    <property type="entry name" value="Winged helix' DNA-binding domain"/>
    <property type="match status" value="1"/>
</dbReference>
<accession>A0A9W6GYU2</accession>
<dbReference type="PANTHER" id="PTHR33204:SF33">
    <property type="entry name" value="TRANSCRIPTIONAL REGULATOR, MARR FAMILY"/>
    <property type="match status" value="1"/>
</dbReference>
<keyword evidence="2" id="KW-0238">DNA-binding</keyword>
<gene>
    <name evidence="6" type="ORF">LMG27198_44840</name>
</gene>
<evidence type="ECO:0000256" key="3">
    <source>
        <dbReference type="ARBA" id="ARBA00023163"/>
    </source>
</evidence>
<feature type="domain" description="HTH hxlR-type" evidence="5">
    <location>
        <begin position="12"/>
        <end position="110"/>
    </location>
</feature>
<organism evidence="6 7">
    <name type="scientific">Methylocystis echinoides</name>
    <dbReference type="NCBI Taxonomy" id="29468"/>
    <lineage>
        <taxon>Bacteria</taxon>
        <taxon>Pseudomonadati</taxon>
        <taxon>Pseudomonadota</taxon>
        <taxon>Alphaproteobacteria</taxon>
        <taxon>Hyphomicrobiales</taxon>
        <taxon>Methylocystaceae</taxon>
        <taxon>Methylocystis</taxon>
    </lineage>
</organism>
<evidence type="ECO:0000256" key="1">
    <source>
        <dbReference type="ARBA" id="ARBA00023015"/>
    </source>
</evidence>
<dbReference type="Proteomes" id="UP001144323">
    <property type="component" value="Unassembled WGS sequence"/>
</dbReference>
<comment type="caution">
    <text evidence="6">The sequence shown here is derived from an EMBL/GenBank/DDBJ whole genome shotgun (WGS) entry which is preliminary data.</text>
</comment>
<keyword evidence="3" id="KW-0804">Transcription</keyword>
<evidence type="ECO:0000256" key="4">
    <source>
        <dbReference type="SAM" id="MobiDB-lite"/>
    </source>
</evidence>
<evidence type="ECO:0000259" key="5">
    <source>
        <dbReference type="PROSITE" id="PS51118"/>
    </source>
</evidence>
<dbReference type="PANTHER" id="PTHR33204">
    <property type="entry name" value="TRANSCRIPTIONAL REGULATOR, MARR FAMILY"/>
    <property type="match status" value="1"/>
</dbReference>
<evidence type="ECO:0000313" key="6">
    <source>
        <dbReference type="EMBL" id="GLI95492.1"/>
    </source>
</evidence>
<evidence type="ECO:0000313" key="7">
    <source>
        <dbReference type="Proteomes" id="UP001144323"/>
    </source>
</evidence>
<dbReference type="Gene3D" id="1.10.10.10">
    <property type="entry name" value="Winged helix-like DNA-binding domain superfamily/Winged helix DNA-binding domain"/>
    <property type="match status" value="1"/>
</dbReference>
<reference evidence="6" key="1">
    <citation type="journal article" date="2023" name="Int. J. Syst. Evol. Microbiol.">
        <title>Methylocystis iwaonis sp. nov., a type II methane-oxidizing bacterium from surface soil of a rice paddy field in Japan, and emended description of the genus Methylocystis (ex Whittenbury et al. 1970) Bowman et al. 1993.</title>
        <authorList>
            <person name="Kaise H."/>
            <person name="Sawadogo J.B."/>
            <person name="Alam M.S."/>
            <person name="Ueno C."/>
            <person name="Dianou D."/>
            <person name="Shinjo R."/>
            <person name="Asakawa S."/>
        </authorList>
    </citation>
    <scope>NUCLEOTIDE SEQUENCE</scope>
    <source>
        <strain evidence="6">LMG27198</strain>
    </source>
</reference>